<dbReference type="Pfam" id="PF13517">
    <property type="entry name" value="FG-GAP_3"/>
    <property type="match status" value="2"/>
</dbReference>
<dbReference type="PANTHER" id="PTHR46580">
    <property type="entry name" value="SENSOR KINASE-RELATED"/>
    <property type="match status" value="1"/>
</dbReference>
<evidence type="ECO:0000313" key="2">
    <source>
        <dbReference type="EMBL" id="SIO17549.1"/>
    </source>
</evidence>
<organism evidence="2 3">
    <name type="scientific">Algoriphagus halophilus</name>
    <dbReference type="NCBI Taxonomy" id="226505"/>
    <lineage>
        <taxon>Bacteria</taxon>
        <taxon>Pseudomonadati</taxon>
        <taxon>Bacteroidota</taxon>
        <taxon>Cytophagia</taxon>
        <taxon>Cytophagales</taxon>
        <taxon>Cyclobacteriaceae</taxon>
        <taxon>Algoriphagus</taxon>
    </lineage>
</organism>
<dbReference type="STRING" id="226505.SAMN05444394_3740"/>
<protein>
    <submittedName>
        <fullName evidence="2">Repeat domain-containing protein</fullName>
    </submittedName>
</protein>
<gene>
    <name evidence="2" type="ORF">SAMN05444394_3740</name>
</gene>
<dbReference type="InterPro" id="IPR013517">
    <property type="entry name" value="FG-GAP"/>
</dbReference>
<dbReference type="AlphaFoldDB" id="A0A1N6HD03"/>
<dbReference type="GO" id="GO:0009055">
    <property type="term" value="F:electron transfer activity"/>
    <property type="evidence" value="ECO:0007669"/>
    <property type="project" value="InterPro"/>
</dbReference>
<dbReference type="RefSeq" id="WP_084561065.1">
    <property type="nucleotide sequence ID" value="NZ_FSRC01000003.1"/>
</dbReference>
<keyword evidence="3" id="KW-1185">Reference proteome</keyword>
<dbReference type="InterPro" id="IPR028994">
    <property type="entry name" value="Integrin_alpha_N"/>
</dbReference>
<dbReference type="EMBL" id="FSRC01000003">
    <property type="protein sequence ID" value="SIO17549.1"/>
    <property type="molecule type" value="Genomic_DNA"/>
</dbReference>
<reference evidence="3" key="1">
    <citation type="submission" date="2016-11" db="EMBL/GenBank/DDBJ databases">
        <authorList>
            <person name="Varghese N."/>
            <person name="Submissions S."/>
        </authorList>
    </citation>
    <scope>NUCLEOTIDE SEQUENCE [LARGE SCALE GENOMIC DNA]</scope>
    <source>
        <strain evidence="3">DSM 15292</strain>
    </source>
</reference>
<evidence type="ECO:0000313" key="3">
    <source>
        <dbReference type="Proteomes" id="UP000185221"/>
    </source>
</evidence>
<dbReference type="PANTHER" id="PTHR46580:SF4">
    <property type="entry name" value="ATP_GTP-BINDING PROTEIN"/>
    <property type="match status" value="1"/>
</dbReference>
<name>A0A1N6HD03_9BACT</name>
<keyword evidence="1" id="KW-0732">Signal</keyword>
<dbReference type="SUPFAM" id="SSF46626">
    <property type="entry name" value="Cytochrome c"/>
    <property type="match status" value="1"/>
</dbReference>
<dbReference type="Gene3D" id="2.130.10.130">
    <property type="entry name" value="Integrin alpha, N-terminal"/>
    <property type="match status" value="1"/>
</dbReference>
<dbReference type="GO" id="GO:0020037">
    <property type="term" value="F:heme binding"/>
    <property type="evidence" value="ECO:0007669"/>
    <property type="project" value="InterPro"/>
</dbReference>
<accession>A0A1N6HD03</accession>
<evidence type="ECO:0000256" key="1">
    <source>
        <dbReference type="ARBA" id="ARBA00022729"/>
    </source>
</evidence>
<proteinExistence type="predicted"/>
<dbReference type="OrthoDB" id="1391917at2"/>
<dbReference type="Proteomes" id="UP000185221">
    <property type="component" value="Unassembled WGS sequence"/>
</dbReference>
<dbReference type="SUPFAM" id="SSF69318">
    <property type="entry name" value="Integrin alpha N-terminal domain"/>
    <property type="match status" value="1"/>
</dbReference>
<dbReference type="InterPro" id="IPR036909">
    <property type="entry name" value="Cyt_c-like_dom_sf"/>
</dbReference>
<sequence>MNSFRLIAIYSLILLGAVFCKPISERKQPPPTLEQLASEDLNLNGEQLANAYCATCHLKPEPQILDKSTWKDKVLPDMRKRMGLYLEEDFGTIMPIDMDVPKGIYSDIPFINKDNWEKLKTYYLDNAPDIPNPQADKASINLGVPGFEIVRPKFTNFYPDLVTLLRVEPSSGKLWLGHRFKSIFVLDPSRNFQILDSIATDTAPIDIHWDKSSNSFELLTMGVMDPSNDSSGVVNEFYKSGQDWKSKPVLENLKRPVNLEYADFNGDGILDKVVCEFGNHVGELSLYLSNGDHWEKQVLKNSPGARRVVIEDLDDDGDLDILVLMTQANEGFFAFLNQGEGEFREKILLRFHPAFGSSDFQFLDVNQDGLKDLILVNGDNADLSQVLKSFHGVRIFLNQGDLDFEPSWFYPMHGASGLEIDDFDQDGDQDFFVLSFFPDQNQSPKQNLLYFQQNEKMDFQAYSPVIEEDSHWLTMTKGDLDADGDLDLVVGVFEFDDLYKQPQEAWSPIVVFKNQKK</sequence>